<evidence type="ECO:0000256" key="6">
    <source>
        <dbReference type="ARBA" id="ARBA00022989"/>
    </source>
</evidence>
<dbReference type="InterPro" id="IPR038770">
    <property type="entry name" value="Na+/solute_symporter_sf"/>
</dbReference>
<dbReference type="PANTHER" id="PTHR36838:SF1">
    <property type="entry name" value="SLR1864 PROTEIN"/>
    <property type="match status" value="1"/>
</dbReference>
<evidence type="ECO:0000313" key="10">
    <source>
        <dbReference type="Proteomes" id="UP000006094"/>
    </source>
</evidence>
<evidence type="ECO:0000256" key="4">
    <source>
        <dbReference type="ARBA" id="ARBA00022475"/>
    </source>
</evidence>
<keyword evidence="7 8" id="KW-0472">Membrane</keyword>
<keyword evidence="3" id="KW-0813">Transport</keyword>
<evidence type="ECO:0000256" key="2">
    <source>
        <dbReference type="ARBA" id="ARBA00010145"/>
    </source>
</evidence>
<feature type="transmembrane region" description="Helical" evidence="8">
    <location>
        <begin position="63"/>
        <end position="82"/>
    </location>
</feature>
<name>K0B0K5_GOTA9</name>
<feature type="transmembrane region" description="Helical" evidence="8">
    <location>
        <begin position="162"/>
        <end position="182"/>
    </location>
</feature>
<dbReference type="KEGG" id="cad:Curi_c11630"/>
<evidence type="ECO:0000256" key="5">
    <source>
        <dbReference type="ARBA" id="ARBA00022692"/>
    </source>
</evidence>
<dbReference type="PANTHER" id="PTHR36838">
    <property type="entry name" value="AUXIN EFFLUX CARRIER FAMILY PROTEIN"/>
    <property type="match status" value="1"/>
</dbReference>
<feature type="transmembrane region" description="Helical" evidence="8">
    <location>
        <begin position="35"/>
        <end position="51"/>
    </location>
</feature>
<comment type="similarity">
    <text evidence="2">Belongs to the auxin efflux carrier (TC 2.A.69) family.</text>
</comment>
<dbReference type="STRING" id="1128398.Curi_c11630"/>
<accession>K0B0K5</accession>
<keyword evidence="5 8" id="KW-0812">Transmembrane</keyword>
<keyword evidence="4" id="KW-1003">Cell membrane</keyword>
<dbReference type="Gene3D" id="1.20.1530.20">
    <property type="match status" value="1"/>
</dbReference>
<evidence type="ECO:0000313" key="9">
    <source>
        <dbReference type="EMBL" id="AFS78176.1"/>
    </source>
</evidence>
<sequence>MFNKVLEQTIILFSLVIVGFIIRKRNIITDEVIKGFSEFVLKVTLPIFIIVSMDKEFSKDKVIYSAIILSVSILTYIIKAIISKTFTDISKVEDPQKGIYRFLIFFSNHGFMGIAIASALYGDEGVFYAAILNITFNAFVWTFGVKLVDHNESTDESSIKKFIFNPGIISVVIGLIIFLTPLSLPRLVYEPMNMLGTMTIPLAMIIVGGNLGSTELGSMFKNRTLILTCLIRLIVVPFTIILALLLFKLPKIIIGITIIIDAMPSAPNTAIFARRYDSDYSLASQGVFLTTLMSILTIPFIMYISSKLFGL</sequence>
<keyword evidence="10" id="KW-1185">Reference proteome</keyword>
<evidence type="ECO:0000256" key="1">
    <source>
        <dbReference type="ARBA" id="ARBA00004651"/>
    </source>
</evidence>
<dbReference type="Proteomes" id="UP000006094">
    <property type="component" value="Chromosome"/>
</dbReference>
<organism evidence="9 10">
    <name type="scientific">Gottschalkia acidurici (strain ATCC 7906 / DSM 604 / BCRC 14475 / CIP 104303 / KCTC 5404 / NCIMB 10678 / 9a)</name>
    <name type="common">Clostridium acidurici</name>
    <dbReference type="NCBI Taxonomy" id="1128398"/>
    <lineage>
        <taxon>Bacteria</taxon>
        <taxon>Bacillati</taxon>
        <taxon>Bacillota</taxon>
        <taxon>Tissierellia</taxon>
        <taxon>Tissierellales</taxon>
        <taxon>Gottschalkiaceae</taxon>
        <taxon>Gottschalkia</taxon>
    </lineage>
</organism>
<evidence type="ECO:0000256" key="3">
    <source>
        <dbReference type="ARBA" id="ARBA00022448"/>
    </source>
</evidence>
<keyword evidence="6 8" id="KW-1133">Transmembrane helix</keyword>
<comment type="subcellular location">
    <subcellularLocation>
        <location evidence="1">Cell membrane</location>
        <topology evidence="1">Multi-pass membrane protein</topology>
    </subcellularLocation>
</comment>
<reference evidence="9 10" key="1">
    <citation type="journal article" date="2012" name="PLoS ONE">
        <title>The purine-utilizing bacterium Clostridium acidurici 9a: a genome-guided metabolic reconsideration.</title>
        <authorList>
            <person name="Hartwich K."/>
            <person name="Poehlein A."/>
            <person name="Daniel R."/>
        </authorList>
    </citation>
    <scope>NUCLEOTIDE SEQUENCE [LARGE SCALE GENOMIC DNA]</scope>
    <source>
        <strain evidence="10">ATCC 7906 / DSM 604 / BCRC 14475 / CIP 104303 / KCTC 5404 / NCIMB 10678 / 9a</strain>
    </source>
</reference>
<evidence type="ECO:0000256" key="8">
    <source>
        <dbReference type="SAM" id="Phobius"/>
    </source>
</evidence>
<feature type="transmembrane region" description="Helical" evidence="8">
    <location>
        <begin position="127"/>
        <end position="148"/>
    </location>
</feature>
<dbReference type="GO" id="GO:0005886">
    <property type="term" value="C:plasma membrane"/>
    <property type="evidence" value="ECO:0007669"/>
    <property type="project" value="UniProtKB-SubCell"/>
</dbReference>
<dbReference type="InterPro" id="IPR004776">
    <property type="entry name" value="Mem_transp_PIN-like"/>
</dbReference>
<dbReference type="eggNOG" id="COG0679">
    <property type="taxonomic scope" value="Bacteria"/>
</dbReference>
<feature type="transmembrane region" description="Helical" evidence="8">
    <location>
        <begin position="6"/>
        <end position="23"/>
    </location>
</feature>
<dbReference type="EMBL" id="CP003326">
    <property type="protein sequence ID" value="AFS78176.1"/>
    <property type="molecule type" value="Genomic_DNA"/>
</dbReference>
<dbReference type="AlphaFoldDB" id="K0B0K5"/>
<dbReference type="RefSeq" id="WP_014967313.1">
    <property type="nucleotide sequence ID" value="NC_018664.1"/>
</dbReference>
<dbReference type="Pfam" id="PF03547">
    <property type="entry name" value="Mem_trans"/>
    <property type="match status" value="1"/>
</dbReference>
<protein>
    <submittedName>
        <fullName evidence="9">Auxin efflux carrier</fullName>
    </submittedName>
</protein>
<proteinExistence type="inferred from homology"/>
<feature type="transmembrane region" description="Helical" evidence="8">
    <location>
        <begin position="225"/>
        <end position="246"/>
    </location>
</feature>
<dbReference type="HOGENOM" id="CLU_056175_1_0_9"/>
<feature type="transmembrane region" description="Helical" evidence="8">
    <location>
        <begin position="285"/>
        <end position="305"/>
    </location>
</feature>
<dbReference type="GO" id="GO:0055085">
    <property type="term" value="P:transmembrane transport"/>
    <property type="evidence" value="ECO:0007669"/>
    <property type="project" value="InterPro"/>
</dbReference>
<dbReference type="OrthoDB" id="9798064at2"/>
<feature type="transmembrane region" description="Helical" evidence="8">
    <location>
        <begin position="252"/>
        <end position="273"/>
    </location>
</feature>
<gene>
    <name evidence="9" type="ordered locus">Curi_c11630</name>
</gene>
<feature type="transmembrane region" description="Helical" evidence="8">
    <location>
        <begin position="102"/>
        <end position="121"/>
    </location>
</feature>
<feature type="transmembrane region" description="Helical" evidence="8">
    <location>
        <begin position="194"/>
        <end position="213"/>
    </location>
</feature>
<evidence type="ECO:0000256" key="7">
    <source>
        <dbReference type="ARBA" id="ARBA00023136"/>
    </source>
</evidence>